<evidence type="ECO:0000256" key="4">
    <source>
        <dbReference type="ARBA" id="ARBA00023026"/>
    </source>
</evidence>
<dbReference type="Proteomes" id="UP000285624">
    <property type="component" value="Unassembled WGS sequence"/>
</dbReference>
<dbReference type="GO" id="GO:0005576">
    <property type="term" value="C:extracellular region"/>
    <property type="evidence" value="ECO:0007669"/>
    <property type="project" value="UniProtKB-SubCell"/>
</dbReference>
<dbReference type="Proteomes" id="UP000785171">
    <property type="component" value="Unassembled WGS sequence"/>
</dbReference>
<evidence type="ECO:0008006" key="11">
    <source>
        <dbReference type="Google" id="ProtNLM"/>
    </source>
</evidence>
<accession>A0A3R7J2R1</accession>
<keyword evidence="9" id="KW-1185">Reference proteome</keyword>
<evidence type="ECO:0000256" key="1">
    <source>
        <dbReference type="ARBA" id="ARBA00004613"/>
    </source>
</evidence>
<reference evidence="5" key="1">
    <citation type="journal article" date="2015" name="Genom Data">
        <title>Genome sequences of six Phytophthora species associated with forests in New Zealand.</title>
        <authorList>
            <person name="Studholme D.J."/>
            <person name="McDougal R.L."/>
            <person name="Sambles C."/>
            <person name="Hansen E."/>
            <person name="Hardy G."/>
            <person name="Grant M."/>
            <person name="Ganley R.J."/>
            <person name="Williams N.M."/>
        </authorList>
    </citation>
    <scope>NUCLEOTIDE SEQUENCE</scope>
    <source>
        <strain evidence="5">NZFS 2646</strain>
        <strain evidence="6">NZFS 3630</strain>
    </source>
</reference>
<evidence type="ECO:0000313" key="8">
    <source>
        <dbReference type="EMBL" id="RLN74250.1"/>
    </source>
</evidence>
<evidence type="ECO:0000256" key="2">
    <source>
        <dbReference type="ARBA" id="ARBA00009520"/>
    </source>
</evidence>
<evidence type="ECO:0000313" key="6">
    <source>
        <dbReference type="EMBL" id="KAG2514637.1"/>
    </source>
</evidence>
<evidence type="ECO:0000313" key="5">
    <source>
        <dbReference type="EMBL" id="KAG2511019.1"/>
    </source>
</evidence>
<dbReference type="Proteomes" id="UP000285883">
    <property type="component" value="Unassembled WGS sequence"/>
</dbReference>
<dbReference type="PANTHER" id="PTHR33657">
    <property type="entry name" value="DOMAIN PROTEIN, PUTATIVE (AFU_ORTHOLOGUE AFUA_5G00600)-RELATED"/>
    <property type="match status" value="1"/>
</dbReference>
<organism evidence="8 9">
    <name type="scientific">Phytophthora kernoviae</name>
    <dbReference type="NCBI Taxonomy" id="325452"/>
    <lineage>
        <taxon>Eukaryota</taxon>
        <taxon>Sar</taxon>
        <taxon>Stramenopiles</taxon>
        <taxon>Oomycota</taxon>
        <taxon>Peronosporomycetes</taxon>
        <taxon>Peronosporales</taxon>
        <taxon>Peronosporaceae</taxon>
        <taxon>Phytophthora</taxon>
    </lineage>
</organism>
<dbReference type="EMBL" id="MAYM02001500">
    <property type="protein sequence ID" value="RLN15079.1"/>
    <property type="molecule type" value="Genomic_DNA"/>
</dbReference>
<reference evidence="5" key="3">
    <citation type="submission" date="2020-06" db="EMBL/GenBank/DDBJ databases">
        <authorList>
            <person name="Studholme D.J."/>
        </authorList>
    </citation>
    <scope>NUCLEOTIDE SEQUENCE</scope>
    <source>
        <strain evidence="5">NZFS 2646</strain>
        <strain evidence="6">NZFS 3630</strain>
    </source>
</reference>
<dbReference type="EMBL" id="MBDN02000587">
    <property type="protein sequence ID" value="RLN74250.1"/>
    <property type="molecule type" value="Genomic_DNA"/>
</dbReference>
<comment type="subcellular location">
    <subcellularLocation>
        <location evidence="1">Secreted</location>
    </subcellularLocation>
</comment>
<gene>
    <name evidence="7" type="ORF">BBI17_009033</name>
    <name evidence="8" type="ORF">BBO99_00009022</name>
    <name evidence="5" type="ORF">JM16_008285</name>
    <name evidence="6" type="ORF">JM18_008268</name>
</gene>
<evidence type="ECO:0000256" key="3">
    <source>
        <dbReference type="ARBA" id="ARBA00022525"/>
    </source>
</evidence>
<dbReference type="AlphaFoldDB" id="A0A3R7J2R1"/>
<dbReference type="Pfam" id="PF05630">
    <property type="entry name" value="NPP1"/>
    <property type="match status" value="1"/>
</dbReference>
<dbReference type="EMBL" id="JPWU03000457">
    <property type="protein sequence ID" value="KAG2514637.1"/>
    <property type="molecule type" value="Genomic_DNA"/>
</dbReference>
<protein>
    <recommendedName>
        <fullName evidence="11">Necrosis inducing-like protein NPP1 type</fullName>
    </recommendedName>
</protein>
<comment type="caution">
    <text evidence="8">The sequence shown here is derived from an EMBL/GenBank/DDBJ whole genome shotgun (WGS) entry which is preliminary data.</text>
</comment>
<comment type="similarity">
    <text evidence="2">Belongs to the Necrosis inducing protein (NPP1) family.</text>
</comment>
<proteinExistence type="inferred from homology"/>
<dbReference type="Proteomes" id="UP000792063">
    <property type="component" value="Unassembled WGS sequence"/>
</dbReference>
<evidence type="ECO:0000313" key="7">
    <source>
        <dbReference type="EMBL" id="RLN15079.1"/>
    </source>
</evidence>
<keyword evidence="3" id="KW-0964">Secreted</keyword>
<name>A0A3R7J2R1_9STRA</name>
<dbReference type="EMBL" id="JPWV03000442">
    <property type="protein sequence ID" value="KAG2511019.1"/>
    <property type="molecule type" value="Genomic_DNA"/>
</dbReference>
<evidence type="ECO:0000313" key="9">
    <source>
        <dbReference type="Proteomes" id="UP000285624"/>
    </source>
</evidence>
<dbReference type="STRING" id="325452.A0A3R7J2R1"/>
<keyword evidence="4" id="KW-0843">Virulence</keyword>
<reference evidence="9 10" key="2">
    <citation type="submission" date="2018-07" db="EMBL/GenBank/DDBJ databases">
        <title>Genome sequencing of oomycete isolates from Chile give support for New Zealand origin for Phytophthora kernoviae and make available the first Nothophytophthora sp. genome.</title>
        <authorList>
            <person name="Studholme D.J."/>
            <person name="Sanfuentes E."/>
            <person name="Panda P."/>
            <person name="Hill R."/>
            <person name="Sambles C."/>
            <person name="Grant M."/>
            <person name="Williams N.M."/>
            <person name="Mcdougal R.L."/>
        </authorList>
    </citation>
    <scope>NUCLEOTIDE SEQUENCE [LARGE SCALE GENOMIC DNA]</scope>
    <source>
        <strain evidence="7">Chile2</strain>
        <strain evidence="8">Chile4</strain>
    </source>
</reference>
<dbReference type="InterPro" id="IPR008701">
    <property type="entry name" value="NPP1"/>
</dbReference>
<evidence type="ECO:0000313" key="10">
    <source>
        <dbReference type="Proteomes" id="UP000285883"/>
    </source>
</evidence>
<dbReference type="PIRSF" id="PIRSF029958">
    <property type="entry name" value="Necrosis-inducing_protein"/>
    <property type="match status" value="1"/>
</dbReference>
<sequence>MAIQAAKNGETRVAVLVCGPESMATETINYDQVQPFAQPEPVSDAEKAAVKFKPQLTISGSCKPYPAVDSSGSISGGLKWSDSSNDDCAGSPLGSQVYSRSGWYSYKWGIMYTWYFPKAQQPYREFSTDSRHMWLWAIVWIDDPADDDSTVQGLSMSAIIGHQRMSPVLDYYINGSSVKLESYVGDMSPTSEPIQETLDAGETQDLIQWDQLTDAARESLSSFDFAEGEPSFRHHDMPLEDSVFNETLKNAYPFCRRRFC</sequence>
<dbReference type="PANTHER" id="PTHR33657:SF8">
    <property type="entry name" value="DOMAIN PROTEIN, PUTATIVE (AFU_ORTHOLOGUE AFUA_5G00600)-RELATED"/>
    <property type="match status" value="1"/>
</dbReference>